<protein>
    <submittedName>
        <fullName evidence="1">Uncharacterized protein</fullName>
    </submittedName>
</protein>
<name>A0A2N9I0L4_FAGSY</name>
<organism evidence="1">
    <name type="scientific">Fagus sylvatica</name>
    <name type="common">Beechnut</name>
    <dbReference type="NCBI Taxonomy" id="28930"/>
    <lineage>
        <taxon>Eukaryota</taxon>
        <taxon>Viridiplantae</taxon>
        <taxon>Streptophyta</taxon>
        <taxon>Embryophyta</taxon>
        <taxon>Tracheophyta</taxon>
        <taxon>Spermatophyta</taxon>
        <taxon>Magnoliopsida</taxon>
        <taxon>eudicotyledons</taxon>
        <taxon>Gunneridae</taxon>
        <taxon>Pentapetalae</taxon>
        <taxon>rosids</taxon>
        <taxon>fabids</taxon>
        <taxon>Fagales</taxon>
        <taxon>Fagaceae</taxon>
        <taxon>Fagus</taxon>
    </lineage>
</organism>
<accession>A0A2N9I0L4</accession>
<proteinExistence type="predicted"/>
<dbReference type="EMBL" id="OIVN01004524">
    <property type="protein sequence ID" value="SPD17875.1"/>
    <property type="molecule type" value="Genomic_DNA"/>
</dbReference>
<dbReference type="PANTHER" id="PTHR35510:SF4">
    <property type="match status" value="1"/>
</dbReference>
<dbReference type="AlphaFoldDB" id="A0A2N9I0L4"/>
<gene>
    <name evidence="1" type="ORF">FSB_LOCUS45757</name>
</gene>
<dbReference type="PANTHER" id="PTHR35510">
    <property type="entry name" value="DBH-LIKE MONOOXYGENASE"/>
    <property type="match status" value="1"/>
</dbReference>
<reference evidence="1" key="1">
    <citation type="submission" date="2018-02" db="EMBL/GenBank/DDBJ databases">
        <authorList>
            <person name="Cohen D.B."/>
            <person name="Kent A.D."/>
        </authorList>
    </citation>
    <scope>NUCLEOTIDE SEQUENCE</scope>
</reference>
<sequence length="227" mass="25196">MKRKDLQDIFDEFSSRKSRRLDVDILQNMNEDPTTIVPQILEQGLLQEQPFISSGNMVQTEAPVIDSMPSNINSEERALVLYNPPNVPFVKSPSSPDFTIVVNSELIPGLKDILSLGGNGKLVKSVEKEDTEKNPVVSNDCLAVVPWVASYLPLASGENTQSAGLPEAMETEEVEIMDTDYNSSSSISGQRTFEYGGTVEEAGELHHWQHHFMQPHLLKNNSAPVTW</sequence>
<evidence type="ECO:0000313" key="1">
    <source>
        <dbReference type="EMBL" id="SPD17875.1"/>
    </source>
</evidence>